<sequence>MKLSSVAGMLIALFLLPLNMSLAAEQGVFKNRSLQQHGLKKWEADKIKAEFRDMYNRGGGSTAQKLNGNPWEAKRARMKQRNQKALQQNNTWGGCREYAYKMRGQCYARGGDAYTCERYYDARVHYCNAKFK</sequence>
<organism evidence="1">
    <name type="scientific">hydrothermal vent metagenome</name>
    <dbReference type="NCBI Taxonomy" id="652676"/>
    <lineage>
        <taxon>unclassified sequences</taxon>
        <taxon>metagenomes</taxon>
        <taxon>ecological metagenomes</taxon>
    </lineage>
</organism>
<accession>A0A3B0X575</accession>
<gene>
    <name evidence="1" type="ORF">MNBD_GAMMA11-1523</name>
</gene>
<evidence type="ECO:0000313" key="1">
    <source>
        <dbReference type="EMBL" id="VAW59740.1"/>
    </source>
</evidence>
<proteinExistence type="predicted"/>
<dbReference type="AlphaFoldDB" id="A0A3B0X575"/>
<name>A0A3B0X575_9ZZZZ</name>
<protein>
    <submittedName>
        <fullName evidence="1">Uncharacterized protein</fullName>
    </submittedName>
</protein>
<reference evidence="1" key="1">
    <citation type="submission" date="2018-06" db="EMBL/GenBank/DDBJ databases">
        <authorList>
            <person name="Zhirakovskaya E."/>
        </authorList>
    </citation>
    <scope>NUCLEOTIDE SEQUENCE</scope>
</reference>
<dbReference type="EMBL" id="UOFG01000094">
    <property type="protein sequence ID" value="VAW59740.1"/>
    <property type="molecule type" value="Genomic_DNA"/>
</dbReference>